<dbReference type="EMBL" id="AKGD01000002">
    <property type="protein sequence ID" value="EIT69478.1"/>
    <property type="molecule type" value="Genomic_DNA"/>
</dbReference>
<dbReference type="SUPFAM" id="SSF53927">
    <property type="entry name" value="Cytidine deaminase-like"/>
    <property type="match status" value="1"/>
</dbReference>
<comment type="catalytic activity">
    <reaction evidence="13">
        <text>5-amino-6-(5-phospho-D-ribitylamino)uracil + NADP(+) = 5-amino-6-(5-phospho-D-ribosylamino)uracil + NADPH + H(+)</text>
        <dbReference type="Rhea" id="RHEA:17845"/>
        <dbReference type="ChEBI" id="CHEBI:15378"/>
        <dbReference type="ChEBI" id="CHEBI:57783"/>
        <dbReference type="ChEBI" id="CHEBI:58349"/>
        <dbReference type="ChEBI" id="CHEBI:58421"/>
        <dbReference type="ChEBI" id="CHEBI:58453"/>
        <dbReference type="EC" id="1.1.1.193"/>
    </reaction>
</comment>
<evidence type="ECO:0000256" key="4">
    <source>
        <dbReference type="ARBA" id="ARBA00005259"/>
    </source>
</evidence>
<sequence length="402" mass="42544">MARALQLAALGRLSTFPNPRVGAVVVSPDGEIAGEGWHQRAGEAHAEVFALRAAGERARGADLYVTLEPCSHHGRTPPCADAVITAGVRRVIVAMRDPNPLVSGRGLDRLRAAGIVVETGVMQAAALNLNRGFVSRMERGRPFVTLKLGASLDGRTATASGESQWITSSEARADVHRLRAEAGAVLTSSETVLADDPQLTVREFASAVPLSRSRERVAPQAPGEGQPEKLGAHSDSTLSPRLRRDPLPQAGEGTIFLRQPDRIVLDSSARVPANAKVWSSGARRFWVSTRDSATAPEGVELLTVPADTDGRVDLPAAFAALGTAAVNEVLVECGPRLAGALLQAKLVDELLVYLAPSLLGSEARGLAALPGLARLDQRLRLRYTDVRQIGPDLKITAVPEEG</sequence>
<dbReference type="GO" id="GO:0050661">
    <property type="term" value="F:NADP binding"/>
    <property type="evidence" value="ECO:0007669"/>
    <property type="project" value="InterPro"/>
</dbReference>
<feature type="domain" description="CMP/dCMP-type deaminase" evidence="18">
    <location>
        <begin position="1"/>
        <end position="118"/>
    </location>
</feature>
<comment type="similarity">
    <text evidence="5 13">In the C-terminal section; belongs to the HTP reductase family.</text>
</comment>
<feature type="binding site" evidence="16">
    <location>
        <position position="79"/>
    </location>
    <ligand>
        <name>Zn(2+)</name>
        <dbReference type="ChEBI" id="CHEBI:29105"/>
        <note>catalytic</note>
    </ligand>
</feature>
<dbReference type="Pfam" id="PF01872">
    <property type="entry name" value="RibD_C"/>
    <property type="match status" value="1"/>
</dbReference>
<dbReference type="STRING" id="1172194.WQQ_30600"/>
<evidence type="ECO:0000256" key="1">
    <source>
        <dbReference type="ARBA" id="ARBA00002151"/>
    </source>
</evidence>
<feature type="binding site" evidence="15">
    <location>
        <position position="195"/>
    </location>
    <ligand>
        <name>NADP(+)</name>
        <dbReference type="ChEBI" id="CHEBI:58349"/>
    </ligand>
</feature>
<evidence type="ECO:0000256" key="12">
    <source>
        <dbReference type="ARBA" id="ARBA00023268"/>
    </source>
</evidence>
<feature type="binding site" evidence="15">
    <location>
        <position position="163"/>
    </location>
    <ligand>
        <name>substrate</name>
    </ligand>
</feature>
<feature type="binding site" evidence="15">
    <location>
        <position position="332"/>
    </location>
    <ligand>
        <name>substrate</name>
    </ligand>
</feature>
<reference evidence="19 20" key="1">
    <citation type="journal article" date="2012" name="J. Bacteriol.">
        <title>Genome Sequence of n-Alkane-Degrading Hydrocarboniphaga effusa Strain AP103T (ATCC BAA-332T).</title>
        <authorList>
            <person name="Chang H.K."/>
            <person name="Zylstra G.J."/>
            <person name="Chae J.C."/>
        </authorList>
    </citation>
    <scope>NUCLEOTIDE SEQUENCE [LARGE SCALE GENOMIC DNA]</scope>
    <source>
        <strain evidence="19 20">AP103</strain>
    </source>
</reference>
<dbReference type="AlphaFoldDB" id="I8T6Z7"/>
<dbReference type="InterPro" id="IPR016192">
    <property type="entry name" value="APOBEC/CMP_deaminase_Zn-bd"/>
</dbReference>
<organism evidence="19 20">
    <name type="scientific">Hydrocarboniphaga effusa AP103</name>
    <dbReference type="NCBI Taxonomy" id="1172194"/>
    <lineage>
        <taxon>Bacteria</taxon>
        <taxon>Pseudomonadati</taxon>
        <taxon>Pseudomonadota</taxon>
        <taxon>Gammaproteobacteria</taxon>
        <taxon>Nevskiales</taxon>
        <taxon>Nevskiaceae</taxon>
        <taxon>Hydrocarboniphaga</taxon>
    </lineage>
</organism>
<comment type="similarity">
    <text evidence="4 13">In the N-terminal section; belongs to the cytidine and deoxycytidylate deaminase family.</text>
</comment>
<dbReference type="GO" id="GO:0008835">
    <property type="term" value="F:diaminohydroxyphosphoribosylaminopyrimidine deaminase activity"/>
    <property type="evidence" value="ECO:0007669"/>
    <property type="project" value="UniProtKB-EC"/>
</dbReference>
<dbReference type="Gene3D" id="3.40.430.10">
    <property type="entry name" value="Dihydrofolate Reductase, subunit A"/>
    <property type="match status" value="1"/>
</dbReference>
<dbReference type="PATRIC" id="fig|1172194.4.peg.2963"/>
<evidence type="ECO:0000256" key="6">
    <source>
        <dbReference type="ARBA" id="ARBA00022619"/>
    </source>
</evidence>
<feature type="binding site" evidence="15">
    <location>
        <position position="191"/>
    </location>
    <ligand>
        <name>NADP(+)</name>
        <dbReference type="ChEBI" id="CHEBI:58349"/>
    </ligand>
</feature>
<evidence type="ECO:0000256" key="13">
    <source>
        <dbReference type="PIRNR" id="PIRNR006769"/>
    </source>
</evidence>
<dbReference type="InterPro" id="IPR016193">
    <property type="entry name" value="Cytidine_deaminase-like"/>
</dbReference>
<comment type="caution">
    <text evidence="19">The sequence shown here is derived from an EMBL/GenBank/DDBJ whole genome shotgun (WGS) entry which is preliminary data.</text>
</comment>
<keyword evidence="12" id="KW-0511">Multifunctional enzyme</keyword>
<evidence type="ECO:0000256" key="14">
    <source>
        <dbReference type="PIRSR" id="PIRSR006769-1"/>
    </source>
</evidence>
<feature type="region of interest" description="Disordered" evidence="17">
    <location>
        <begin position="211"/>
        <end position="251"/>
    </location>
</feature>
<proteinExistence type="inferred from homology"/>
<evidence type="ECO:0000256" key="7">
    <source>
        <dbReference type="ARBA" id="ARBA00022723"/>
    </source>
</evidence>
<feature type="binding site" evidence="16">
    <location>
        <position position="45"/>
    </location>
    <ligand>
        <name>Zn(2+)</name>
        <dbReference type="ChEBI" id="CHEBI:29105"/>
        <note>catalytic</note>
    </ligand>
</feature>
<dbReference type="InterPro" id="IPR004794">
    <property type="entry name" value="Eubact_RibD"/>
</dbReference>
<evidence type="ECO:0000256" key="5">
    <source>
        <dbReference type="ARBA" id="ARBA00007417"/>
    </source>
</evidence>
<dbReference type="InterPro" id="IPR024072">
    <property type="entry name" value="DHFR-like_dom_sf"/>
</dbReference>
<evidence type="ECO:0000256" key="10">
    <source>
        <dbReference type="ARBA" id="ARBA00022857"/>
    </source>
</evidence>
<dbReference type="PANTHER" id="PTHR38011">
    <property type="entry name" value="DIHYDROFOLATE REDUCTASE FAMILY PROTEIN (AFU_ORTHOLOGUE AFUA_8G06820)"/>
    <property type="match status" value="1"/>
</dbReference>
<evidence type="ECO:0000256" key="15">
    <source>
        <dbReference type="PIRSR" id="PIRSR006769-2"/>
    </source>
</evidence>
<keyword evidence="7 13" id="KW-0479">Metal-binding</keyword>
<dbReference type="GO" id="GO:0008703">
    <property type="term" value="F:5-amino-6-(5-phosphoribosylamino)uracil reductase activity"/>
    <property type="evidence" value="ECO:0007669"/>
    <property type="project" value="UniProtKB-EC"/>
</dbReference>
<feature type="binding site" evidence="15">
    <location>
        <position position="165"/>
    </location>
    <ligand>
        <name>NADP(+)</name>
        <dbReference type="ChEBI" id="CHEBI:58349"/>
    </ligand>
</feature>
<comment type="pathway">
    <text evidence="3 13">Cofactor biosynthesis; riboflavin biosynthesis; 5-amino-6-(D-ribitylamino)uracil from GTP: step 3/4.</text>
</comment>
<dbReference type="InterPro" id="IPR050765">
    <property type="entry name" value="Riboflavin_Biosynth_HTPR"/>
</dbReference>
<feature type="binding site" evidence="16">
    <location>
        <position position="70"/>
    </location>
    <ligand>
        <name>Zn(2+)</name>
        <dbReference type="ChEBI" id="CHEBI:29105"/>
        <note>catalytic</note>
    </ligand>
</feature>
<dbReference type="InterPro" id="IPR002125">
    <property type="entry name" value="CMP_dCMP_dom"/>
</dbReference>
<comment type="catalytic activity">
    <reaction evidence="13">
        <text>2,5-diamino-6-hydroxy-4-(5-phosphoribosylamino)-pyrimidine + H2O + H(+) = 5-amino-6-(5-phospho-D-ribosylamino)uracil + NH4(+)</text>
        <dbReference type="Rhea" id="RHEA:21868"/>
        <dbReference type="ChEBI" id="CHEBI:15377"/>
        <dbReference type="ChEBI" id="CHEBI:15378"/>
        <dbReference type="ChEBI" id="CHEBI:28938"/>
        <dbReference type="ChEBI" id="CHEBI:58453"/>
        <dbReference type="ChEBI" id="CHEBI:58614"/>
        <dbReference type="EC" id="3.5.4.26"/>
    </reaction>
</comment>
<dbReference type="SUPFAM" id="SSF53597">
    <property type="entry name" value="Dihydrofolate reductase-like"/>
    <property type="match status" value="1"/>
</dbReference>
<dbReference type="UniPathway" id="UPA00275">
    <property type="reaction ID" value="UER00401"/>
</dbReference>
<evidence type="ECO:0000256" key="17">
    <source>
        <dbReference type="SAM" id="MobiDB-lite"/>
    </source>
</evidence>
<feature type="binding site" evidence="15">
    <location>
        <position position="179"/>
    </location>
    <ligand>
        <name>substrate</name>
    </ligand>
</feature>
<dbReference type="PANTHER" id="PTHR38011:SF7">
    <property type="entry name" value="2,5-DIAMINO-6-RIBOSYLAMINO-4(3H)-PYRIMIDINONE 5'-PHOSPHATE REDUCTASE"/>
    <property type="match status" value="1"/>
</dbReference>
<evidence type="ECO:0000256" key="8">
    <source>
        <dbReference type="ARBA" id="ARBA00022801"/>
    </source>
</evidence>
<dbReference type="InterPro" id="IPR002734">
    <property type="entry name" value="RibDG_C"/>
</dbReference>
<evidence type="ECO:0000256" key="2">
    <source>
        <dbReference type="ARBA" id="ARBA00004882"/>
    </source>
</evidence>
<dbReference type="NCBIfam" id="TIGR00227">
    <property type="entry name" value="ribD_Cterm"/>
    <property type="match status" value="1"/>
</dbReference>
<keyword evidence="20" id="KW-1185">Reference proteome</keyword>
<keyword evidence="10 13" id="KW-0521">NADP</keyword>
<keyword evidence="9 13" id="KW-0862">Zinc</keyword>
<dbReference type="OrthoDB" id="9800865at2"/>
<feature type="active site" description="Proton donor" evidence="14">
    <location>
        <position position="47"/>
    </location>
</feature>
<dbReference type="PIRSF" id="PIRSF006769">
    <property type="entry name" value="RibD"/>
    <property type="match status" value="1"/>
</dbReference>
<feature type="binding site" evidence="15">
    <location>
        <begin position="334"/>
        <end position="340"/>
    </location>
    <ligand>
        <name>NADP(+)</name>
        <dbReference type="ChEBI" id="CHEBI:58349"/>
    </ligand>
</feature>
<feature type="binding site" evidence="15">
    <location>
        <position position="267"/>
    </location>
    <ligand>
        <name>NADP(+)</name>
        <dbReference type="ChEBI" id="CHEBI:58349"/>
    </ligand>
</feature>
<dbReference type="NCBIfam" id="TIGR00326">
    <property type="entry name" value="eubact_ribD"/>
    <property type="match status" value="1"/>
</dbReference>
<keyword evidence="11 13" id="KW-0560">Oxidoreductase</keyword>
<feature type="binding site" evidence="15">
    <location>
        <position position="149"/>
    </location>
    <ligand>
        <name>NADP(+)</name>
        <dbReference type="ChEBI" id="CHEBI:58349"/>
    </ligand>
</feature>
<dbReference type="EC" id="1.1.1.193" evidence="13"/>
<evidence type="ECO:0000256" key="11">
    <source>
        <dbReference type="ARBA" id="ARBA00023002"/>
    </source>
</evidence>
<feature type="binding site" evidence="15">
    <location>
        <position position="199"/>
    </location>
    <ligand>
        <name>NADP(+)</name>
        <dbReference type="ChEBI" id="CHEBI:58349"/>
    </ligand>
</feature>
<evidence type="ECO:0000256" key="3">
    <source>
        <dbReference type="ARBA" id="ARBA00004910"/>
    </source>
</evidence>
<gene>
    <name evidence="19" type="ORF">WQQ_30600</name>
</gene>
<comment type="function">
    <text evidence="1 13">Converts 2,5-diamino-6-(ribosylamino)-4(3h)-pyrimidinone 5'-phosphate into 5-amino-6-(ribosylamino)-2,4(1h,3h)-pyrimidinedione 5'-phosphate.</text>
</comment>
<keyword evidence="6 13" id="KW-0686">Riboflavin biosynthesis</keyword>
<evidence type="ECO:0000259" key="18">
    <source>
        <dbReference type="PROSITE" id="PS51747"/>
    </source>
</evidence>
<feature type="binding site" evidence="15">
    <location>
        <position position="202"/>
    </location>
    <ligand>
        <name>substrate</name>
    </ligand>
</feature>
<dbReference type="Pfam" id="PF00383">
    <property type="entry name" value="dCMP_cyt_deam_1"/>
    <property type="match status" value="1"/>
</dbReference>
<accession>I8T6Z7</accession>
<protein>
    <recommendedName>
        <fullName evidence="13">Riboflavin biosynthesis protein RibD</fullName>
    </recommendedName>
    <domain>
        <recommendedName>
            <fullName evidence="13">Diaminohydroxyphosphoribosylaminopyrimidine deaminase</fullName>
            <shortName evidence="13">DRAP deaminase</shortName>
            <ecNumber evidence="13">3.5.4.26</ecNumber>
        </recommendedName>
        <alternativeName>
            <fullName evidence="13">Riboflavin-specific deaminase</fullName>
        </alternativeName>
    </domain>
    <domain>
        <recommendedName>
            <fullName evidence="13">5-amino-6-(5-phosphoribosylamino)uracil reductase</fullName>
            <ecNumber evidence="13">1.1.1.193</ecNumber>
        </recommendedName>
        <alternativeName>
            <fullName evidence="13">HTP reductase</fullName>
        </alternativeName>
    </domain>
</protein>
<dbReference type="RefSeq" id="WP_007185999.1">
    <property type="nucleotide sequence ID" value="NZ_AKGD01000002.1"/>
</dbReference>
<comment type="cofactor">
    <cofactor evidence="13 16">
        <name>Zn(2+)</name>
        <dbReference type="ChEBI" id="CHEBI:29105"/>
    </cofactor>
    <text evidence="13 16">Binds 1 zinc ion.</text>
</comment>
<evidence type="ECO:0000256" key="9">
    <source>
        <dbReference type="ARBA" id="ARBA00022833"/>
    </source>
</evidence>
<dbReference type="Gene3D" id="3.40.140.10">
    <property type="entry name" value="Cytidine Deaminase, domain 2"/>
    <property type="match status" value="1"/>
</dbReference>
<dbReference type="PROSITE" id="PS51747">
    <property type="entry name" value="CYT_DCMP_DEAMINASES_2"/>
    <property type="match status" value="1"/>
</dbReference>
<dbReference type="GO" id="GO:0008270">
    <property type="term" value="F:zinc ion binding"/>
    <property type="evidence" value="ECO:0007669"/>
    <property type="project" value="InterPro"/>
</dbReference>
<evidence type="ECO:0000256" key="16">
    <source>
        <dbReference type="PIRSR" id="PIRSR006769-3"/>
    </source>
</evidence>
<keyword evidence="8 13" id="KW-0378">Hydrolase</keyword>
<comment type="pathway">
    <text evidence="2 13">Cofactor biosynthesis; riboflavin biosynthesis; 5-amino-6-(D-ribitylamino)uracil from GTP: step 2/4.</text>
</comment>
<dbReference type="CDD" id="cd01284">
    <property type="entry name" value="Riboflavin_deaminase-reductase"/>
    <property type="match status" value="1"/>
</dbReference>
<dbReference type="PROSITE" id="PS00903">
    <property type="entry name" value="CYT_DCMP_DEAMINASES_1"/>
    <property type="match status" value="1"/>
</dbReference>
<dbReference type="InterPro" id="IPR011549">
    <property type="entry name" value="RibD_C"/>
</dbReference>
<dbReference type="EC" id="3.5.4.26" evidence="13"/>
<name>I8T6Z7_9GAMM</name>
<dbReference type="GO" id="GO:0009231">
    <property type="term" value="P:riboflavin biosynthetic process"/>
    <property type="evidence" value="ECO:0007669"/>
    <property type="project" value="UniProtKB-UniPathway"/>
</dbReference>
<dbReference type="FunFam" id="3.40.140.10:FF:000025">
    <property type="entry name" value="Riboflavin biosynthesis protein RibD"/>
    <property type="match status" value="1"/>
</dbReference>
<evidence type="ECO:0000313" key="19">
    <source>
        <dbReference type="EMBL" id="EIT69478.1"/>
    </source>
</evidence>
<evidence type="ECO:0000313" key="20">
    <source>
        <dbReference type="Proteomes" id="UP000003704"/>
    </source>
</evidence>
<dbReference type="Proteomes" id="UP000003704">
    <property type="component" value="Unassembled WGS sequence"/>
</dbReference>